<reference evidence="13" key="2">
    <citation type="journal article" date="2014" name="ISME J.">
        <title>Microbial stratification in low pH oxic and suboxic macroscopic growths along an acid mine drainage.</title>
        <authorList>
            <person name="Mendez-Garcia C."/>
            <person name="Mesa V."/>
            <person name="Sprenger R.R."/>
            <person name="Richter M."/>
            <person name="Diez M.S."/>
            <person name="Solano J."/>
            <person name="Bargiela R."/>
            <person name="Golyshina O.V."/>
            <person name="Manteca A."/>
            <person name="Ramos J.L."/>
            <person name="Gallego J.R."/>
            <person name="Llorente I."/>
            <person name="Martins Dos Santos V.A."/>
            <person name="Jensen O.N."/>
            <person name="Pelaez A.I."/>
            <person name="Sanchez J."/>
            <person name="Ferrer M."/>
        </authorList>
    </citation>
    <scope>NUCLEOTIDE SEQUENCE</scope>
</reference>
<evidence type="ECO:0000259" key="12">
    <source>
        <dbReference type="Pfam" id="PF01435"/>
    </source>
</evidence>
<keyword evidence="6 13" id="KW-0378">Hydrolase</keyword>
<evidence type="ECO:0000313" key="13">
    <source>
        <dbReference type="EMBL" id="EQD49491.1"/>
    </source>
</evidence>
<protein>
    <submittedName>
        <fullName evidence="13">Peptidase M48 Ste24p</fullName>
        <ecNumber evidence="13">3.4.24.-</ecNumber>
    </submittedName>
</protein>
<keyword evidence="8 11" id="KW-1133">Transmembrane helix</keyword>
<evidence type="ECO:0000256" key="9">
    <source>
        <dbReference type="ARBA" id="ARBA00023049"/>
    </source>
</evidence>
<comment type="caution">
    <text evidence="13">The sequence shown here is derived from an EMBL/GenBank/DDBJ whole genome shotgun (WGS) entry which is preliminary data.</text>
</comment>
<proteinExistence type="predicted"/>
<evidence type="ECO:0000256" key="2">
    <source>
        <dbReference type="ARBA" id="ARBA00022475"/>
    </source>
</evidence>
<dbReference type="GO" id="GO:0004222">
    <property type="term" value="F:metalloendopeptidase activity"/>
    <property type="evidence" value="ECO:0007669"/>
    <property type="project" value="InterPro"/>
</dbReference>
<evidence type="ECO:0000256" key="5">
    <source>
        <dbReference type="ARBA" id="ARBA00022723"/>
    </source>
</evidence>
<evidence type="ECO:0000256" key="4">
    <source>
        <dbReference type="ARBA" id="ARBA00022692"/>
    </source>
</evidence>
<name>T0ZMC2_9ZZZZ</name>
<evidence type="ECO:0000256" key="10">
    <source>
        <dbReference type="ARBA" id="ARBA00023136"/>
    </source>
</evidence>
<evidence type="ECO:0000256" key="11">
    <source>
        <dbReference type="SAM" id="Phobius"/>
    </source>
</evidence>
<accession>T0ZMC2</accession>
<feature type="domain" description="Peptidase M48" evidence="12">
    <location>
        <begin position="2"/>
        <end position="162"/>
    </location>
</feature>
<keyword evidence="5" id="KW-0479">Metal-binding</keyword>
<dbReference type="Gene3D" id="3.30.2010.10">
    <property type="entry name" value="Metalloproteases ('zincins'), catalytic domain"/>
    <property type="match status" value="1"/>
</dbReference>
<evidence type="ECO:0000256" key="7">
    <source>
        <dbReference type="ARBA" id="ARBA00022833"/>
    </source>
</evidence>
<evidence type="ECO:0000256" key="8">
    <source>
        <dbReference type="ARBA" id="ARBA00022989"/>
    </source>
</evidence>
<feature type="transmembrane region" description="Helical" evidence="11">
    <location>
        <begin position="71"/>
        <end position="91"/>
    </location>
</feature>
<feature type="transmembrane region" description="Helical" evidence="11">
    <location>
        <begin position="103"/>
        <end position="124"/>
    </location>
</feature>
<evidence type="ECO:0000256" key="1">
    <source>
        <dbReference type="ARBA" id="ARBA00001947"/>
    </source>
</evidence>
<comment type="cofactor">
    <cofactor evidence="1">
        <name>Zn(2+)</name>
        <dbReference type="ChEBI" id="CHEBI:29105"/>
    </cofactor>
</comment>
<dbReference type="PANTHER" id="PTHR43221">
    <property type="entry name" value="PROTEASE HTPX"/>
    <property type="match status" value="1"/>
</dbReference>
<keyword evidence="10 11" id="KW-0472">Membrane</keyword>
<dbReference type="GO" id="GO:0046872">
    <property type="term" value="F:metal ion binding"/>
    <property type="evidence" value="ECO:0007669"/>
    <property type="project" value="UniProtKB-KW"/>
</dbReference>
<dbReference type="PANTHER" id="PTHR43221:SF2">
    <property type="entry name" value="PROTEASE HTPX HOMOLOG"/>
    <property type="match status" value="1"/>
</dbReference>
<keyword evidence="3" id="KW-0645">Protease</keyword>
<dbReference type="GO" id="GO:0006508">
    <property type="term" value="P:proteolysis"/>
    <property type="evidence" value="ECO:0007669"/>
    <property type="project" value="UniProtKB-KW"/>
</dbReference>
<keyword evidence="7" id="KW-0862">Zinc</keyword>
<keyword evidence="9" id="KW-0482">Metalloprotease</keyword>
<gene>
    <name evidence="13" type="ORF">B2A_07674</name>
</gene>
<dbReference type="InterPro" id="IPR001915">
    <property type="entry name" value="Peptidase_M48"/>
</dbReference>
<evidence type="ECO:0000256" key="3">
    <source>
        <dbReference type="ARBA" id="ARBA00022670"/>
    </source>
</evidence>
<keyword evidence="2" id="KW-1003">Cell membrane</keyword>
<reference evidence="13" key="1">
    <citation type="submission" date="2013-08" db="EMBL/GenBank/DDBJ databases">
        <authorList>
            <person name="Mendez C."/>
            <person name="Richter M."/>
            <person name="Ferrer M."/>
            <person name="Sanchez J."/>
        </authorList>
    </citation>
    <scope>NUCLEOTIDE SEQUENCE</scope>
</reference>
<dbReference type="AlphaFoldDB" id="T0ZMC2"/>
<dbReference type="Pfam" id="PF01435">
    <property type="entry name" value="Peptidase_M48"/>
    <property type="match status" value="1"/>
</dbReference>
<evidence type="ECO:0000256" key="6">
    <source>
        <dbReference type="ARBA" id="ARBA00022801"/>
    </source>
</evidence>
<dbReference type="InterPro" id="IPR050083">
    <property type="entry name" value="HtpX_protease"/>
</dbReference>
<organism evidence="13">
    <name type="scientific">mine drainage metagenome</name>
    <dbReference type="NCBI Taxonomy" id="410659"/>
    <lineage>
        <taxon>unclassified sequences</taxon>
        <taxon>metagenomes</taxon>
        <taxon>ecological metagenomes</taxon>
    </lineage>
</organism>
<keyword evidence="4 11" id="KW-0812">Transmembrane</keyword>
<sequence>MIEELAKEFKIPKPRIAIAPVREPNAFVFGNTLSRATLVIHEGLLSALNWVELRAVVAHELGHIRYRDFEVMTMTSFVPILFYVIAQDILWSNFFDDSKNNRSYMILFGILAFVIHFISELIILPLSFSREVSADIYSVSVTKKPNDLAKALYKITYINFKTQNGSKAATSARVFYIVDYFNVDKDIVELKNHYEEVKALVPDMDIKSVVKVPARSRNGTIGM</sequence>
<dbReference type="EC" id="3.4.24.-" evidence="13"/>
<feature type="non-terminal residue" evidence="13">
    <location>
        <position position="223"/>
    </location>
</feature>
<dbReference type="EMBL" id="AUZZ01005505">
    <property type="protein sequence ID" value="EQD49491.1"/>
    <property type="molecule type" value="Genomic_DNA"/>
</dbReference>